<feature type="transmembrane region" description="Helical" evidence="8">
    <location>
        <begin position="307"/>
        <end position="326"/>
    </location>
</feature>
<dbReference type="InterPro" id="IPR000522">
    <property type="entry name" value="ABC_transptr_permease_BtuC"/>
</dbReference>
<dbReference type="AlphaFoldDB" id="A0A7V5PN14"/>
<dbReference type="GO" id="GO:0005886">
    <property type="term" value="C:plasma membrane"/>
    <property type="evidence" value="ECO:0007669"/>
    <property type="project" value="UniProtKB-SubCell"/>
</dbReference>
<evidence type="ECO:0000256" key="8">
    <source>
        <dbReference type="SAM" id="Phobius"/>
    </source>
</evidence>
<gene>
    <name evidence="9" type="ORF">ENJ89_02355</name>
</gene>
<evidence type="ECO:0000256" key="7">
    <source>
        <dbReference type="ARBA" id="ARBA00023136"/>
    </source>
</evidence>
<comment type="similarity">
    <text evidence="2">Belongs to the binding-protein-dependent transport system permease family. FecCD subfamily.</text>
</comment>
<feature type="transmembrane region" description="Helical" evidence="8">
    <location>
        <begin position="88"/>
        <end position="108"/>
    </location>
</feature>
<dbReference type="FunFam" id="1.10.3470.10:FF:000001">
    <property type="entry name" value="Vitamin B12 ABC transporter permease BtuC"/>
    <property type="match status" value="1"/>
</dbReference>
<reference evidence="9" key="1">
    <citation type="journal article" date="2020" name="mSystems">
        <title>Genome- and Community-Level Interaction Insights into Carbon Utilization and Element Cycling Functions of Hydrothermarchaeota in Hydrothermal Sediment.</title>
        <authorList>
            <person name="Zhou Z."/>
            <person name="Liu Y."/>
            <person name="Xu W."/>
            <person name="Pan J."/>
            <person name="Luo Z.H."/>
            <person name="Li M."/>
        </authorList>
    </citation>
    <scope>NUCLEOTIDE SEQUENCE [LARGE SCALE GENOMIC DNA]</scope>
    <source>
        <strain evidence="9">HyVt-527</strain>
    </source>
</reference>
<dbReference type="GO" id="GO:0022857">
    <property type="term" value="F:transmembrane transporter activity"/>
    <property type="evidence" value="ECO:0007669"/>
    <property type="project" value="InterPro"/>
</dbReference>
<dbReference type="InterPro" id="IPR037294">
    <property type="entry name" value="ABC_BtuC-like"/>
</dbReference>
<keyword evidence="3" id="KW-0813">Transport</keyword>
<dbReference type="Pfam" id="PF01032">
    <property type="entry name" value="FecCD"/>
    <property type="match status" value="1"/>
</dbReference>
<accession>A0A7V5PN14</accession>
<evidence type="ECO:0000256" key="5">
    <source>
        <dbReference type="ARBA" id="ARBA00022692"/>
    </source>
</evidence>
<keyword evidence="5 8" id="KW-0812">Transmembrane</keyword>
<dbReference type="PANTHER" id="PTHR30472">
    <property type="entry name" value="FERRIC ENTEROBACTIN TRANSPORT SYSTEM PERMEASE PROTEIN"/>
    <property type="match status" value="1"/>
</dbReference>
<organism evidence="9">
    <name type="scientific">Caldithrix abyssi</name>
    <dbReference type="NCBI Taxonomy" id="187145"/>
    <lineage>
        <taxon>Bacteria</taxon>
        <taxon>Pseudomonadati</taxon>
        <taxon>Calditrichota</taxon>
        <taxon>Calditrichia</taxon>
        <taxon>Calditrichales</taxon>
        <taxon>Calditrichaceae</taxon>
        <taxon>Caldithrix</taxon>
    </lineage>
</organism>
<feature type="transmembrane region" description="Helical" evidence="8">
    <location>
        <begin position="240"/>
        <end position="267"/>
    </location>
</feature>
<dbReference type="Proteomes" id="UP000886124">
    <property type="component" value="Unassembled WGS sequence"/>
</dbReference>
<feature type="transmembrane region" description="Helical" evidence="8">
    <location>
        <begin position="56"/>
        <end position="76"/>
    </location>
</feature>
<evidence type="ECO:0000256" key="6">
    <source>
        <dbReference type="ARBA" id="ARBA00022989"/>
    </source>
</evidence>
<evidence type="ECO:0000256" key="3">
    <source>
        <dbReference type="ARBA" id="ARBA00022448"/>
    </source>
</evidence>
<evidence type="ECO:0000256" key="2">
    <source>
        <dbReference type="ARBA" id="ARBA00007935"/>
    </source>
</evidence>
<feature type="transmembrane region" description="Helical" evidence="8">
    <location>
        <begin position="114"/>
        <end position="136"/>
    </location>
</feature>
<dbReference type="SUPFAM" id="SSF81345">
    <property type="entry name" value="ABC transporter involved in vitamin B12 uptake, BtuC"/>
    <property type="match status" value="1"/>
</dbReference>
<comment type="subcellular location">
    <subcellularLocation>
        <location evidence="1">Cell membrane</location>
        <topology evidence="1">Multi-pass membrane protein</topology>
    </subcellularLocation>
</comment>
<name>A0A7V5PN14_CALAY</name>
<keyword evidence="7 8" id="KW-0472">Membrane</keyword>
<sequence>MAEKKVGFRFNTLLLVLFVFSAFTIPPFLGEGSIRVVTALTRWHSQDALVIFSLRLPRIVFAFLVGGGLALVGAAFQALLRNDLATPYTLGVSSGGALGAVLALKLGLDVQLLGFSSVTLLSIAGSFLSLLIIYWVAQSRSGFAEYSLILAGVTISLTFSAFILFIHYLSDFTETFRMIRWLMGGLSVTGWTYPNTLLVLFLPITIFFIYHAQAFNILTMGSDLARTKGVDVPDLQKKSLILGSLLVGAAVSMAGPIGFVGLIVPHILRLLYGPDHRRLFWLSAVVGGAFLIWCDTLARSVIYPAEVPVGIITSLLGGPFFIYLLVKQKRSAG</sequence>
<evidence type="ECO:0000256" key="4">
    <source>
        <dbReference type="ARBA" id="ARBA00022475"/>
    </source>
</evidence>
<feature type="transmembrane region" description="Helical" evidence="8">
    <location>
        <begin position="148"/>
        <end position="169"/>
    </location>
</feature>
<dbReference type="EMBL" id="DROD01000169">
    <property type="protein sequence ID" value="HHJ52013.1"/>
    <property type="molecule type" value="Genomic_DNA"/>
</dbReference>
<dbReference type="GO" id="GO:0033214">
    <property type="term" value="P:siderophore-iron import into cell"/>
    <property type="evidence" value="ECO:0007669"/>
    <property type="project" value="TreeGrafter"/>
</dbReference>
<dbReference type="CDD" id="cd06550">
    <property type="entry name" value="TM_ABC_iron-siderophores_like"/>
    <property type="match status" value="1"/>
</dbReference>
<evidence type="ECO:0000313" key="9">
    <source>
        <dbReference type="EMBL" id="HHJ52013.1"/>
    </source>
</evidence>
<feature type="transmembrane region" description="Helical" evidence="8">
    <location>
        <begin position="279"/>
        <end position="301"/>
    </location>
</feature>
<evidence type="ECO:0000256" key="1">
    <source>
        <dbReference type="ARBA" id="ARBA00004651"/>
    </source>
</evidence>
<protein>
    <submittedName>
        <fullName evidence="9">Iron ABC transporter permease</fullName>
    </submittedName>
</protein>
<proteinExistence type="inferred from homology"/>
<feature type="transmembrane region" description="Helical" evidence="8">
    <location>
        <begin position="200"/>
        <end position="220"/>
    </location>
</feature>
<keyword evidence="4" id="KW-1003">Cell membrane</keyword>
<dbReference type="PANTHER" id="PTHR30472:SF25">
    <property type="entry name" value="ABC TRANSPORTER PERMEASE PROTEIN MJ0876-RELATED"/>
    <property type="match status" value="1"/>
</dbReference>
<keyword evidence="6 8" id="KW-1133">Transmembrane helix</keyword>
<comment type="caution">
    <text evidence="9">The sequence shown here is derived from an EMBL/GenBank/DDBJ whole genome shotgun (WGS) entry which is preliminary data.</text>
</comment>
<dbReference type="Gene3D" id="1.10.3470.10">
    <property type="entry name" value="ABC transporter involved in vitamin B12 uptake, BtuC"/>
    <property type="match status" value="1"/>
</dbReference>